<dbReference type="SUPFAM" id="SSF52540">
    <property type="entry name" value="P-loop containing nucleoside triphosphate hydrolases"/>
    <property type="match status" value="1"/>
</dbReference>
<sequence>MMTGPARPDATEVAGAALVLGEASFGYDGHPAVSGLNLSVMPGEAVAVIGANGSGKSTLLKGLLGLVPRLSGTMAVAGTGRRGTGGRGLGYLPQSDAIDPELPVTLRQIVTMGRYRGLGLFRWAGAADRRMVREALETVGMGSHAGARFGDLSGGQRQRGLLARAIASEPAILLLDEPFNGLDRPNRTALIEALRRLKEQGVAILVSTHDLEIAREVCDSVLLLEGRQIAYGPRDKVLTLENVQATFANVQVEIDGHTLVTPGHEVFSA</sequence>
<keyword evidence="7" id="KW-1185">Reference proteome</keyword>
<evidence type="ECO:0000256" key="4">
    <source>
        <dbReference type="ARBA" id="ARBA00022840"/>
    </source>
</evidence>
<comment type="similarity">
    <text evidence="1">Belongs to the ABC transporter superfamily.</text>
</comment>
<gene>
    <name evidence="6" type="ORF">J2S64_003177</name>
</gene>
<dbReference type="InterPro" id="IPR003439">
    <property type="entry name" value="ABC_transporter-like_ATP-bd"/>
</dbReference>
<dbReference type="Pfam" id="PF00005">
    <property type="entry name" value="ABC_tran"/>
    <property type="match status" value="1"/>
</dbReference>
<dbReference type="Gene3D" id="3.40.50.300">
    <property type="entry name" value="P-loop containing nucleotide triphosphate hydrolases"/>
    <property type="match status" value="1"/>
</dbReference>
<evidence type="ECO:0000259" key="5">
    <source>
        <dbReference type="PROSITE" id="PS50893"/>
    </source>
</evidence>
<dbReference type="PANTHER" id="PTHR42734">
    <property type="entry name" value="METAL TRANSPORT SYSTEM ATP-BINDING PROTEIN TM_0124-RELATED"/>
    <property type="match status" value="1"/>
</dbReference>
<evidence type="ECO:0000256" key="3">
    <source>
        <dbReference type="ARBA" id="ARBA00022741"/>
    </source>
</evidence>
<evidence type="ECO:0000256" key="1">
    <source>
        <dbReference type="ARBA" id="ARBA00005417"/>
    </source>
</evidence>
<protein>
    <submittedName>
        <fullName evidence="6">Manganese/iron transport system ATP-binding protein</fullName>
    </submittedName>
</protein>
<dbReference type="InterPro" id="IPR050153">
    <property type="entry name" value="Metal_Ion_Import_ABC"/>
</dbReference>
<dbReference type="PANTHER" id="PTHR42734:SF5">
    <property type="entry name" value="IRON TRANSPORT SYSTEM ATP-BINDING PROTEIN HI_0361-RELATED"/>
    <property type="match status" value="1"/>
</dbReference>
<accession>A0ABU2BML5</accession>
<feature type="domain" description="ABC transporter" evidence="5">
    <location>
        <begin position="18"/>
        <end position="250"/>
    </location>
</feature>
<keyword evidence="3" id="KW-0547">Nucleotide-binding</keyword>
<organism evidence="6 7">
    <name type="scientific">Paeniglutamicibacter sulfureus</name>
    <dbReference type="NCBI Taxonomy" id="43666"/>
    <lineage>
        <taxon>Bacteria</taxon>
        <taxon>Bacillati</taxon>
        <taxon>Actinomycetota</taxon>
        <taxon>Actinomycetes</taxon>
        <taxon>Micrococcales</taxon>
        <taxon>Micrococcaceae</taxon>
        <taxon>Paeniglutamicibacter</taxon>
    </lineage>
</organism>
<evidence type="ECO:0000313" key="6">
    <source>
        <dbReference type="EMBL" id="MDR7359486.1"/>
    </source>
</evidence>
<keyword evidence="2" id="KW-0813">Transport</keyword>
<dbReference type="CDD" id="cd03235">
    <property type="entry name" value="ABC_Metallic_Cations"/>
    <property type="match status" value="1"/>
</dbReference>
<keyword evidence="4 6" id="KW-0067">ATP-binding</keyword>
<dbReference type="Proteomes" id="UP001183817">
    <property type="component" value="Unassembled WGS sequence"/>
</dbReference>
<dbReference type="InterPro" id="IPR003593">
    <property type="entry name" value="AAA+_ATPase"/>
</dbReference>
<proteinExistence type="inferred from homology"/>
<evidence type="ECO:0000256" key="2">
    <source>
        <dbReference type="ARBA" id="ARBA00022448"/>
    </source>
</evidence>
<dbReference type="EMBL" id="JAVDYI010000001">
    <property type="protein sequence ID" value="MDR7359486.1"/>
    <property type="molecule type" value="Genomic_DNA"/>
</dbReference>
<name>A0ABU2BML5_9MICC</name>
<comment type="caution">
    <text evidence="6">The sequence shown here is derived from an EMBL/GenBank/DDBJ whole genome shotgun (WGS) entry which is preliminary data.</text>
</comment>
<evidence type="ECO:0000313" key="7">
    <source>
        <dbReference type="Proteomes" id="UP001183817"/>
    </source>
</evidence>
<reference evidence="6 7" key="1">
    <citation type="submission" date="2023-07" db="EMBL/GenBank/DDBJ databases">
        <title>Sequencing the genomes of 1000 actinobacteria strains.</title>
        <authorList>
            <person name="Klenk H.-P."/>
        </authorList>
    </citation>
    <scope>NUCLEOTIDE SEQUENCE [LARGE SCALE GENOMIC DNA]</scope>
    <source>
        <strain evidence="6 7">DSM 20167</strain>
    </source>
</reference>
<dbReference type="InterPro" id="IPR027417">
    <property type="entry name" value="P-loop_NTPase"/>
</dbReference>
<dbReference type="PROSITE" id="PS50893">
    <property type="entry name" value="ABC_TRANSPORTER_2"/>
    <property type="match status" value="1"/>
</dbReference>
<dbReference type="GO" id="GO:0005524">
    <property type="term" value="F:ATP binding"/>
    <property type="evidence" value="ECO:0007669"/>
    <property type="project" value="UniProtKB-KW"/>
</dbReference>
<dbReference type="RefSeq" id="WP_302264789.1">
    <property type="nucleotide sequence ID" value="NZ_BAAAWO010000001.1"/>
</dbReference>
<dbReference type="SMART" id="SM00382">
    <property type="entry name" value="AAA"/>
    <property type="match status" value="1"/>
</dbReference>